<dbReference type="Proteomes" id="UP000193986">
    <property type="component" value="Unassembled WGS sequence"/>
</dbReference>
<feature type="transmembrane region" description="Helical" evidence="7">
    <location>
        <begin position="149"/>
        <end position="171"/>
    </location>
</feature>
<dbReference type="OrthoDB" id="413079at2759"/>
<accession>A0A1Y2AZA9</accession>
<keyword evidence="6 7" id="KW-0472">Membrane</keyword>
<dbReference type="PANTHER" id="PTHR23514">
    <property type="entry name" value="BYPASS OF STOP CODON PROTEIN 6"/>
    <property type="match status" value="1"/>
</dbReference>
<feature type="transmembrane region" description="Helical" evidence="7">
    <location>
        <begin position="177"/>
        <end position="197"/>
    </location>
</feature>
<dbReference type="AlphaFoldDB" id="A0A1Y2AZA9"/>
<dbReference type="InParanoid" id="A0A1Y2AZA9"/>
<dbReference type="Pfam" id="PF07690">
    <property type="entry name" value="MFS_1"/>
    <property type="match status" value="1"/>
</dbReference>
<dbReference type="Gene3D" id="1.20.1250.20">
    <property type="entry name" value="MFS general substrate transporter like domains"/>
    <property type="match status" value="2"/>
</dbReference>
<feature type="transmembrane region" description="Helical" evidence="7">
    <location>
        <begin position="241"/>
        <end position="264"/>
    </location>
</feature>
<comment type="caution">
    <text evidence="8">The sequence shown here is derived from an EMBL/GenBank/DDBJ whole genome shotgun (WGS) entry which is preliminary data.</text>
</comment>
<evidence type="ECO:0000256" key="5">
    <source>
        <dbReference type="ARBA" id="ARBA00022989"/>
    </source>
</evidence>
<dbReference type="PANTHER" id="PTHR23514:SF3">
    <property type="entry name" value="BYPASS OF STOP CODON PROTEIN 6"/>
    <property type="match status" value="1"/>
</dbReference>
<evidence type="ECO:0000256" key="4">
    <source>
        <dbReference type="ARBA" id="ARBA00022692"/>
    </source>
</evidence>
<keyword evidence="4 7" id="KW-0812">Transmembrane</keyword>
<dbReference type="EMBL" id="MCFC01000035">
    <property type="protein sequence ID" value="ORY27913.1"/>
    <property type="molecule type" value="Genomic_DNA"/>
</dbReference>
<feature type="transmembrane region" description="Helical" evidence="7">
    <location>
        <begin position="307"/>
        <end position="326"/>
    </location>
</feature>
<dbReference type="InterPro" id="IPR051788">
    <property type="entry name" value="MFS_Transporter"/>
</dbReference>
<dbReference type="GO" id="GO:0016020">
    <property type="term" value="C:membrane"/>
    <property type="evidence" value="ECO:0007669"/>
    <property type="project" value="TreeGrafter"/>
</dbReference>
<comment type="similarity">
    <text evidence="2">Belongs to the major facilitator superfamily.</text>
</comment>
<dbReference type="SUPFAM" id="SSF103473">
    <property type="entry name" value="MFS general substrate transporter"/>
    <property type="match status" value="1"/>
</dbReference>
<feature type="transmembrane region" description="Helical" evidence="7">
    <location>
        <begin position="61"/>
        <end position="79"/>
    </location>
</feature>
<comment type="subcellular location">
    <subcellularLocation>
        <location evidence="1">Endomembrane system</location>
        <topology evidence="1">Multi-pass membrane protein</topology>
    </subcellularLocation>
</comment>
<feature type="transmembrane region" description="Helical" evidence="7">
    <location>
        <begin position="365"/>
        <end position="383"/>
    </location>
</feature>
<name>A0A1Y2AZA9_9TREE</name>
<dbReference type="InterPro" id="IPR036259">
    <property type="entry name" value="MFS_trans_sf"/>
</dbReference>
<gene>
    <name evidence="8" type="ORF">BCR39DRAFT_588993</name>
</gene>
<reference evidence="8 9" key="1">
    <citation type="submission" date="2016-07" db="EMBL/GenBank/DDBJ databases">
        <title>Pervasive Adenine N6-methylation of Active Genes in Fungi.</title>
        <authorList>
            <consortium name="DOE Joint Genome Institute"/>
            <person name="Mondo S.J."/>
            <person name="Dannebaum R.O."/>
            <person name="Kuo R.C."/>
            <person name="Labutti K."/>
            <person name="Haridas S."/>
            <person name="Kuo A."/>
            <person name="Salamov A."/>
            <person name="Ahrendt S.R."/>
            <person name="Lipzen A."/>
            <person name="Sullivan W."/>
            <person name="Andreopoulos W.B."/>
            <person name="Clum A."/>
            <person name="Lindquist E."/>
            <person name="Daum C."/>
            <person name="Ramamoorthy G.K."/>
            <person name="Gryganskyi A."/>
            <person name="Culley D."/>
            <person name="Magnuson J.K."/>
            <person name="James T.Y."/>
            <person name="O'Malley M.A."/>
            <person name="Stajich J.E."/>
            <person name="Spatafora J.W."/>
            <person name="Visel A."/>
            <person name="Grigoriev I.V."/>
        </authorList>
    </citation>
    <scope>NUCLEOTIDE SEQUENCE [LARGE SCALE GENOMIC DNA]</scope>
    <source>
        <strain evidence="8 9">68-887.2</strain>
    </source>
</reference>
<keyword evidence="9" id="KW-1185">Reference proteome</keyword>
<feature type="transmembrane region" description="Helical" evidence="7">
    <location>
        <begin position="276"/>
        <end position="295"/>
    </location>
</feature>
<dbReference type="FunFam" id="1.20.1250.20:FF:000286">
    <property type="entry name" value="MFS efflux transporter"/>
    <property type="match status" value="1"/>
</dbReference>
<dbReference type="GO" id="GO:0022857">
    <property type="term" value="F:transmembrane transporter activity"/>
    <property type="evidence" value="ECO:0007669"/>
    <property type="project" value="InterPro"/>
</dbReference>
<evidence type="ECO:0000256" key="2">
    <source>
        <dbReference type="ARBA" id="ARBA00008335"/>
    </source>
</evidence>
<evidence type="ECO:0000256" key="7">
    <source>
        <dbReference type="SAM" id="Phobius"/>
    </source>
</evidence>
<keyword evidence="3" id="KW-0813">Transport</keyword>
<feature type="transmembrane region" description="Helical" evidence="7">
    <location>
        <begin position="112"/>
        <end position="128"/>
    </location>
</feature>
<organism evidence="8 9">
    <name type="scientific">Naematelia encephala</name>
    <dbReference type="NCBI Taxonomy" id="71784"/>
    <lineage>
        <taxon>Eukaryota</taxon>
        <taxon>Fungi</taxon>
        <taxon>Dikarya</taxon>
        <taxon>Basidiomycota</taxon>
        <taxon>Agaricomycotina</taxon>
        <taxon>Tremellomycetes</taxon>
        <taxon>Tremellales</taxon>
        <taxon>Naemateliaceae</taxon>
        <taxon>Naematelia</taxon>
    </lineage>
</organism>
<dbReference type="GO" id="GO:0012505">
    <property type="term" value="C:endomembrane system"/>
    <property type="evidence" value="ECO:0007669"/>
    <property type="project" value="UniProtKB-SubCell"/>
</dbReference>
<evidence type="ECO:0000256" key="3">
    <source>
        <dbReference type="ARBA" id="ARBA00022448"/>
    </source>
</evidence>
<keyword evidence="5 7" id="KW-1133">Transmembrane helix</keyword>
<evidence type="ECO:0000313" key="9">
    <source>
        <dbReference type="Proteomes" id="UP000193986"/>
    </source>
</evidence>
<evidence type="ECO:0000256" key="1">
    <source>
        <dbReference type="ARBA" id="ARBA00004127"/>
    </source>
</evidence>
<sequence length="422" mass="45608">MSDETQPLLSRAKSAEQSSTRDAVKFIACNVSMASLGWHDGCPGALIPYFQIYYDLSYSEVSMLFIGSFLGYVTAALLNVPLTRRFGIGIVSFLGAAVQGVGSFLIILGLPFAWFVVSYGICGFGLALQDAQVNTHASILPDSSTKIGIMHSIYGLSGILAPAAATFSMGFGLKPTLFYYTNLGWSIISATLLALGFRFEAETEDHTMDEGLEGDADMSSHKKLLVYKEESSIAYILRQKIAVLIFTFIILYVGCEIGEAGWVVTFLMKERRQSAMAGYASAGFFAGLTISRVLLLPLNQRLGEHRAVMLYLFFAIAFQIIIWCVKDLVTDVIAVHLFGCMMGPMYPVALSLLTKGLPRPSHVGAIGLLACLGQAGSAIFPFIVGDLAEEYGVGVLQPVLTAVLSAMLVAWSCLPKNNRVSM</sequence>
<protein>
    <submittedName>
        <fullName evidence="8">Major facilitator superfamily domain-containing protein</fullName>
    </submittedName>
</protein>
<feature type="transmembrane region" description="Helical" evidence="7">
    <location>
        <begin position="86"/>
        <end position="106"/>
    </location>
</feature>
<proteinExistence type="inferred from homology"/>
<evidence type="ECO:0000256" key="6">
    <source>
        <dbReference type="ARBA" id="ARBA00023136"/>
    </source>
</evidence>
<evidence type="ECO:0000313" key="8">
    <source>
        <dbReference type="EMBL" id="ORY27913.1"/>
    </source>
</evidence>
<feature type="transmembrane region" description="Helical" evidence="7">
    <location>
        <begin position="332"/>
        <end position="353"/>
    </location>
</feature>
<dbReference type="InterPro" id="IPR011701">
    <property type="entry name" value="MFS"/>
</dbReference>
<feature type="transmembrane region" description="Helical" evidence="7">
    <location>
        <begin position="395"/>
        <end position="414"/>
    </location>
</feature>